<keyword evidence="16 20" id="KW-0131">Cell cycle</keyword>
<evidence type="ECO:0000313" key="23">
    <source>
        <dbReference type="EMBL" id="MBJ7315287.1"/>
    </source>
</evidence>
<dbReference type="InterPro" id="IPR016167">
    <property type="entry name" value="FAD-bd_PCMH_sub1"/>
</dbReference>
<feature type="active site" evidence="20">
    <location>
        <position position="153"/>
    </location>
</feature>
<dbReference type="GO" id="GO:0051301">
    <property type="term" value="P:cell division"/>
    <property type="evidence" value="ECO:0007669"/>
    <property type="project" value="UniProtKB-KW"/>
</dbReference>
<dbReference type="InterPro" id="IPR036318">
    <property type="entry name" value="FAD-bd_PCMH-like_sf"/>
</dbReference>
<keyword evidence="10 20" id="KW-0285">Flavoprotein</keyword>
<keyword evidence="9 20" id="KW-0132">Cell division</keyword>
<dbReference type="GO" id="GO:0071555">
    <property type="term" value="P:cell wall organization"/>
    <property type="evidence" value="ECO:0007669"/>
    <property type="project" value="UniProtKB-KW"/>
</dbReference>
<reference evidence="23 25" key="1">
    <citation type="submission" date="2020-09" db="EMBL/GenBank/DDBJ databases">
        <title>Draft Genomes of Bacterial Isolates from North Pond Shallow Sediments.</title>
        <authorList>
            <person name="Kiel Reese B."/>
            <person name="Mullis M."/>
            <person name="Weisend R.E."/>
        </authorList>
    </citation>
    <scope>NUCLEOTIDE SEQUENCE</scope>
    <source>
        <strain evidence="23">KJE-2</strain>
        <strain evidence="22 25">KJE-3</strain>
    </source>
</reference>
<keyword evidence="17 20" id="KW-0961">Cell wall biogenesis/degradation</keyword>
<evidence type="ECO:0000256" key="13">
    <source>
        <dbReference type="ARBA" id="ARBA00022960"/>
    </source>
</evidence>
<dbReference type="InterPro" id="IPR036635">
    <property type="entry name" value="MurB_C_sf"/>
</dbReference>
<evidence type="ECO:0000256" key="17">
    <source>
        <dbReference type="ARBA" id="ARBA00023316"/>
    </source>
</evidence>
<evidence type="ECO:0000256" key="10">
    <source>
        <dbReference type="ARBA" id="ARBA00022630"/>
    </source>
</evidence>
<dbReference type="PROSITE" id="PS51387">
    <property type="entry name" value="FAD_PCMH"/>
    <property type="match status" value="1"/>
</dbReference>
<proteinExistence type="inferred from homology"/>
<evidence type="ECO:0000256" key="9">
    <source>
        <dbReference type="ARBA" id="ARBA00022618"/>
    </source>
</evidence>
<dbReference type="AlphaFoldDB" id="A0A8I1KGT4"/>
<dbReference type="EC" id="1.3.1.98" evidence="6 20"/>
<evidence type="ECO:0000256" key="20">
    <source>
        <dbReference type="HAMAP-Rule" id="MF_00037"/>
    </source>
</evidence>
<comment type="cofactor">
    <cofactor evidence="1 20">
        <name>FAD</name>
        <dbReference type="ChEBI" id="CHEBI:57692"/>
    </cofactor>
</comment>
<keyword evidence="13 20" id="KW-0133">Cell shape</keyword>
<keyword evidence="15 20" id="KW-0560">Oxidoreductase</keyword>
<dbReference type="Proteomes" id="UP000621390">
    <property type="component" value="Unassembled WGS sequence"/>
</dbReference>
<evidence type="ECO:0000256" key="7">
    <source>
        <dbReference type="ARBA" id="ARBA00015188"/>
    </source>
</evidence>
<dbReference type="GO" id="GO:0008360">
    <property type="term" value="P:regulation of cell shape"/>
    <property type="evidence" value="ECO:0007669"/>
    <property type="project" value="UniProtKB-KW"/>
</dbReference>
<dbReference type="InterPro" id="IPR016169">
    <property type="entry name" value="FAD-bd_PCMH_sub2"/>
</dbReference>
<dbReference type="SUPFAM" id="SSF56194">
    <property type="entry name" value="Uridine diphospho-N-Acetylenolpyruvylglucosamine reductase, MurB, C-terminal domain"/>
    <property type="match status" value="1"/>
</dbReference>
<evidence type="ECO:0000256" key="14">
    <source>
        <dbReference type="ARBA" id="ARBA00022984"/>
    </source>
</evidence>
<comment type="pathway">
    <text evidence="4 20">Cell wall biogenesis; peptidoglycan biosynthesis.</text>
</comment>
<evidence type="ECO:0000256" key="8">
    <source>
        <dbReference type="ARBA" id="ARBA00022490"/>
    </source>
</evidence>
<evidence type="ECO:0000256" key="11">
    <source>
        <dbReference type="ARBA" id="ARBA00022827"/>
    </source>
</evidence>
<evidence type="ECO:0000313" key="22">
    <source>
        <dbReference type="EMBL" id="MBJ7265628.1"/>
    </source>
</evidence>
<evidence type="ECO:0000256" key="18">
    <source>
        <dbReference type="ARBA" id="ARBA00031026"/>
    </source>
</evidence>
<dbReference type="EMBL" id="JAEMOS010000003">
    <property type="protein sequence ID" value="MBJ7265628.1"/>
    <property type="molecule type" value="Genomic_DNA"/>
</dbReference>
<evidence type="ECO:0000256" key="1">
    <source>
        <dbReference type="ARBA" id="ARBA00001974"/>
    </source>
</evidence>
<dbReference type="HAMAP" id="MF_00037">
    <property type="entry name" value="MurB"/>
    <property type="match status" value="1"/>
</dbReference>
<evidence type="ECO:0000313" key="25">
    <source>
        <dbReference type="Proteomes" id="UP000655994"/>
    </source>
</evidence>
<comment type="caution">
    <text evidence="23">The sequence shown here is derived from an EMBL/GenBank/DDBJ whole genome shotgun (WGS) entry which is preliminary data.</text>
</comment>
<feature type="domain" description="FAD-binding PCMH-type" evidence="21">
    <location>
        <begin position="12"/>
        <end position="176"/>
    </location>
</feature>
<dbReference type="GO" id="GO:0009252">
    <property type="term" value="P:peptidoglycan biosynthetic process"/>
    <property type="evidence" value="ECO:0007669"/>
    <property type="project" value="UniProtKB-UniRule"/>
</dbReference>
<evidence type="ECO:0000256" key="19">
    <source>
        <dbReference type="ARBA" id="ARBA00048914"/>
    </source>
</evidence>
<dbReference type="NCBIfam" id="NF000755">
    <property type="entry name" value="PRK00046.1"/>
    <property type="match status" value="1"/>
</dbReference>
<comment type="catalytic activity">
    <reaction evidence="19 20">
        <text>UDP-N-acetyl-alpha-D-muramate + NADP(+) = UDP-N-acetyl-3-O-(1-carboxyvinyl)-alpha-D-glucosamine + NADPH + H(+)</text>
        <dbReference type="Rhea" id="RHEA:12248"/>
        <dbReference type="ChEBI" id="CHEBI:15378"/>
        <dbReference type="ChEBI" id="CHEBI:57783"/>
        <dbReference type="ChEBI" id="CHEBI:58349"/>
        <dbReference type="ChEBI" id="CHEBI:68483"/>
        <dbReference type="ChEBI" id="CHEBI:70757"/>
        <dbReference type="EC" id="1.3.1.98"/>
    </reaction>
</comment>
<sequence>MIELAERHTFKLPAKCRTLIELNTSDEVEQLAFEEPYYLLGEGSNTLFLEDFQGTVVCNRLLGVCIEELETSFLVTAAAGENWHNFVTDLRARNIDGMENLALIPGSVGAAPVQNIGAYGVEVATFIEQVTAWDISEKCWVSMSTEDCQFAYRDSLFKQHPGRWLITSVTFRLPKDWRPVTHYSPLNQLSDNASAQSIFDKVIEVRQKKLPDPKVIPNAGSFFKNPVVSNALLESLLQKWPDIVYFPADESRSKVAAGWLIEHLGLKSLNEGDAAVNPNQALVLINRARATGADVSRLAQKIMKHVKEASGIELEPEVRLVGQHGLVQLAAEK</sequence>
<evidence type="ECO:0000256" key="15">
    <source>
        <dbReference type="ARBA" id="ARBA00023002"/>
    </source>
</evidence>
<evidence type="ECO:0000256" key="5">
    <source>
        <dbReference type="ARBA" id="ARBA00010485"/>
    </source>
</evidence>
<name>A0A8I1KGT4_9GAMM</name>
<dbReference type="Gene3D" id="3.30.465.10">
    <property type="match status" value="1"/>
</dbReference>
<dbReference type="InterPro" id="IPR006094">
    <property type="entry name" value="Oxid_FAD_bind_N"/>
</dbReference>
<keyword evidence="12 20" id="KW-0521">NADP</keyword>
<feature type="active site" evidence="20">
    <location>
        <position position="317"/>
    </location>
</feature>
<dbReference type="Gene3D" id="3.30.43.10">
    <property type="entry name" value="Uridine Diphospho-n-acetylenolpyruvylglucosamine Reductase, domain 2"/>
    <property type="match status" value="1"/>
</dbReference>
<comment type="subcellular location">
    <subcellularLocation>
        <location evidence="3 20">Cytoplasm</location>
    </subcellularLocation>
</comment>
<dbReference type="RefSeq" id="WP_199493575.1">
    <property type="nucleotide sequence ID" value="NZ_JAEMOO010000019.1"/>
</dbReference>
<dbReference type="InterPro" id="IPR011601">
    <property type="entry name" value="MurB_C"/>
</dbReference>
<organism evidence="23 24">
    <name type="scientific">Idiomarina abyssalis</name>
    <dbReference type="NCBI Taxonomy" id="86102"/>
    <lineage>
        <taxon>Bacteria</taxon>
        <taxon>Pseudomonadati</taxon>
        <taxon>Pseudomonadota</taxon>
        <taxon>Gammaproteobacteria</taxon>
        <taxon>Alteromonadales</taxon>
        <taxon>Idiomarinaceae</taxon>
        <taxon>Idiomarina</taxon>
    </lineage>
</organism>
<dbReference type="Proteomes" id="UP000655994">
    <property type="component" value="Unassembled WGS sequence"/>
</dbReference>
<dbReference type="GO" id="GO:0008762">
    <property type="term" value="F:UDP-N-acetylmuramate dehydrogenase activity"/>
    <property type="evidence" value="ECO:0007669"/>
    <property type="project" value="UniProtKB-UniRule"/>
</dbReference>
<evidence type="ECO:0000256" key="6">
    <source>
        <dbReference type="ARBA" id="ARBA00012518"/>
    </source>
</evidence>
<dbReference type="EMBL" id="JAEMOP010000002">
    <property type="protein sequence ID" value="MBJ7315287.1"/>
    <property type="molecule type" value="Genomic_DNA"/>
</dbReference>
<dbReference type="GO" id="GO:0071949">
    <property type="term" value="F:FAD binding"/>
    <property type="evidence" value="ECO:0007669"/>
    <property type="project" value="InterPro"/>
</dbReference>
<dbReference type="Pfam" id="PF02873">
    <property type="entry name" value="MurB_C"/>
    <property type="match status" value="1"/>
</dbReference>
<dbReference type="InterPro" id="IPR016166">
    <property type="entry name" value="FAD-bd_PCMH"/>
</dbReference>
<dbReference type="Pfam" id="PF01565">
    <property type="entry name" value="FAD_binding_4"/>
    <property type="match status" value="1"/>
</dbReference>
<keyword evidence="14 20" id="KW-0573">Peptidoglycan synthesis</keyword>
<gene>
    <name evidence="20 23" type="primary">murB</name>
    <name evidence="22" type="ORF">JHC10_01585</name>
    <name evidence="23" type="ORF">JHC11_04695</name>
</gene>
<dbReference type="GO" id="GO:0005829">
    <property type="term" value="C:cytosol"/>
    <property type="evidence" value="ECO:0007669"/>
    <property type="project" value="TreeGrafter"/>
</dbReference>
<dbReference type="Gene3D" id="3.90.78.10">
    <property type="entry name" value="UDP-N-acetylenolpyruvoylglucosamine reductase, C-terminal domain"/>
    <property type="match status" value="1"/>
</dbReference>
<evidence type="ECO:0000313" key="24">
    <source>
        <dbReference type="Proteomes" id="UP000621390"/>
    </source>
</evidence>
<dbReference type="PANTHER" id="PTHR21071">
    <property type="entry name" value="UDP-N-ACETYLENOLPYRUVOYLGLUCOSAMINE REDUCTASE"/>
    <property type="match status" value="1"/>
</dbReference>
<protein>
    <recommendedName>
        <fullName evidence="7 20">UDP-N-acetylenolpyruvoylglucosamine reductase</fullName>
        <ecNumber evidence="6 20">1.3.1.98</ecNumber>
    </recommendedName>
    <alternativeName>
        <fullName evidence="18 20">UDP-N-acetylmuramate dehydrogenase</fullName>
    </alternativeName>
</protein>
<evidence type="ECO:0000256" key="4">
    <source>
        <dbReference type="ARBA" id="ARBA00004752"/>
    </source>
</evidence>
<dbReference type="InterPro" id="IPR003170">
    <property type="entry name" value="MurB"/>
</dbReference>
<accession>A0A8I1KGT4</accession>
<evidence type="ECO:0000256" key="3">
    <source>
        <dbReference type="ARBA" id="ARBA00004496"/>
    </source>
</evidence>
<feature type="active site" description="Proton donor" evidence="20">
    <location>
        <position position="221"/>
    </location>
</feature>
<dbReference type="PANTHER" id="PTHR21071:SF4">
    <property type="entry name" value="UDP-N-ACETYLENOLPYRUVOYLGLUCOSAMINE REDUCTASE"/>
    <property type="match status" value="1"/>
</dbReference>
<evidence type="ECO:0000256" key="2">
    <source>
        <dbReference type="ARBA" id="ARBA00003921"/>
    </source>
</evidence>
<evidence type="ECO:0000259" key="21">
    <source>
        <dbReference type="PROSITE" id="PS51387"/>
    </source>
</evidence>
<evidence type="ECO:0000256" key="16">
    <source>
        <dbReference type="ARBA" id="ARBA00023306"/>
    </source>
</evidence>
<keyword evidence="8 20" id="KW-0963">Cytoplasm</keyword>
<comment type="similarity">
    <text evidence="5 20">Belongs to the MurB family.</text>
</comment>
<dbReference type="SUPFAM" id="SSF56176">
    <property type="entry name" value="FAD-binding/transporter-associated domain-like"/>
    <property type="match status" value="1"/>
</dbReference>
<dbReference type="UniPathway" id="UPA00219"/>
<keyword evidence="25" id="KW-1185">Reference proteome</keyword>
<keyword evidence="11 20" id="KW-0274">FAD</keyword>
<comment type="function">
    <text evidence="2 20">Cell wall formation.</text>
</comment>
<evidence type="ECO:0000256" key="12">
    <source>
        <dbReference type="ARBA" id="ARBA00022857"/>
    </source>
</evidence>
<dbReference type="NCBIfam" id="TIGR00179">
    <property type="entry name" value="murB"/>
    <property type="match status" value="1"/>
</dbReference>